<sequence>MQQQQVCEPNQVLQLLLRALSHDQAMQKQAEQALHSLESQPGYVSCLAAIVANGEANHSARWMASVQLKNTVSKQWRPRYDSRGVSQEEKAYMRQHILDLISQDDSKIAVQVALVVAKIARSDYPREWPTLVSDLLGRVHGGSTLTVRRVYFVMHHVLKELSSKRLAADQRNFAEASAAQAAAALAASCSGHRSSFARITAQLLDHVWGQWCSDLNTIVSGLPSALAAPSGAAAQPLLLHFERWLLLLKILRRLIVFGFQSDARTLEPVPAVSTCAPALLQAAGALAAARPERAAQSRVVAMVDRGVLKLVKTLCQIQEAHP</sequence>
<evidence type="ECO:0000313" key="5">
    <source>
        <dbReference type="EMBL" id="KIY92928.1"/>
    </source>
</evidence>
<comment type="subcellular location">
    <subcellularLocation>
        <location evidence="1">Nucleus</location>
    </subcellularLocation>
</comment>
<dbReference type="KEGG" id="mng:MNEG_15034"/>
<dbReference type="Proteomes" id="UP000054498">
    <property type="component" value="Unassembled WGS sequence"/>
</dbReference>
<dbReference type="Pfam" id="PF03810">
    <property type="entry name" value="IBN_N"/>
    <property type="match status" value="1"/>
</dbReference>
<dbReference type="GO" id="GO:0006606">
    <property type="term" value="P:protein import into nucleus"/>
    <property type="evidence" value="ECO:0007669"/>
    <property type="project" value="TreeGrafter"/>
</dbReference>
<evidence type="ECO:0000256" key="3">
    <source>
        <dbReference type="ARBA" id="ARBA00023242"/>
    </source>
</evidence>
<dbReference type="PROSITE" id="PS50166">
    <property type="entry name" value="IMPORTIN_B_NT"/>
    <property type="match status" value="1"/>
</dbReference>
<evidence type="ECO:0000256" key="1">
    <source>
        <dbReference type="ARBA" id="ARBA00004123"/>
    </source>
</evidence>
<evidence type="ECO:0000313" key="6">
    <source>
        <dbReference type="Proteomes" id="UP000054498"/>
    </source>
</evidence>
<keyword evidence="6" id="KW-1185">Reference proteome</keyword>
<dbReference type="GO" id="GO:0031267">
    <property type="term" value="F:small GTPase binding"/>
    <property type="evidence" value="ECO:0007669"/>
    <property type="project" value="InterPro"/>
</dbReference>
<reference evidence="5 6" key="1">
    <citation type="journal article" date="2013" name="BMC Genomics">
        <title>Reconstruction of the lipid metabolism for the microalga Monoraphidium neglectum from its genome sequence reveals characteristics suitable for biofuel production.</title>
        <authorList>
            <person name="Bogen C."/>
            <person name="Al-Dilaimi A."/>
            <person name="Albersmeier A."/>
            <person name="Wichmann J."/>
            <person name="Grundmann M."/>
            <person name="Rupp O."/>
            <person name="Lauersen K.J."/>
            <person name="Blifernez-Klassen O."/>
            <person name="Kalinowski J."/>
            <person name="Goesmann A."/>
            <person name="Mussgnug J.H."/>
            <person name="Kruse O."/>
        </authorList>
    </citation>
    <scope>NUCLEOTIDE SEQUENCE [LARGE SCALE GENOMIC DNA]</scope>
    <source>
        <strain evidence="5 6">SAG 48.87</strain>
    </source>
</reference>
<dbReference type="GO" id="GO:0005829">
    <property type="term" value="C:cytosol"/>
    <property type="evidence" value="ECO:0007669"/>
    <property type="project" value="TreeGrafter"/>
</dbReference>
<feature type="domain" description="Importin N-terminal" evidence="4">
    <location>
        <begin position="30"/>
        <end position="103"/>
    </location>
</feature>
<dbReference type="SMART" id="SM00913">
    <property type="entry name" value="IBN_N"/>
    <property type="match status" value="1"/>
</dbReference>
<dbReference type="EMBL" id="KK105188">
    <property type="protein sequence ID" value="KIY92928.1"/>
    <property type="molecule type" value="Genomic_DNA"/>
</dbReference>
<organism evidence="5 6">
    <name type="scientific">Monoraphidium neglectum</name>
    <dbReference type="NCBI Taxonomy" id="145388"/>
    <lineage>
        <taxon>Eukaryota</taxon>
        <taxon>Viridiplantae</taxon>
        <taxon>Chlorophyta</taxon>
        <taxon>core chlorophytes</taxon>
        <taxon>Chlorophyceae</taxon>
        <taxon>CS clade</taxon>
        <taxon>Sphaeropleales</taxon>
        <taxon>Selenastraceae</taxon>
        <taxon>Monoraphidium</taxon>
    </lineage>
</organism>
<keyword evidence="3" id="KW-0539">Nucleus</keyword>
<proteinExistence type="predicted"/>
<dbReference type="InterPro" id="IPR016024">
    <property type="entry name" value="ARM-type_fold"/>
</dbReference>
<feature type="non-terminal residue" evidence="5">
    <location>
        <position position="322"/>
    </location>
</feature>
<dbReference type="PANTHER" id="PTHR10997">
    <property type="entry name" value="IMPORTIN-7, 8, 11"/>
    <property type="match status" value="1"/>
</dbReference>
<dbReference type="InterPro" id="IPR011989">
    <property type="entry name" value="ARM-like"/>
</dbReference>
<dbReference type="PANTHER" id="PTHR10997:SF7">
    <property type="entry name" value="IMPORTIN-11"/>
    <property type="match status" value="1"/>
</dbReference>
<gene>
    <name evidence="5" type="ORF">MNEG_15034</name>
</gene>
<dbReference type="InterPro" id="IPR001494">
    <property type="entry name" value="Importin-beta_N"/>
</dbReference>
<accession>A0A0D2KA56</accession>
<dbReference type="GeneID" id="25732655"/>
<dbReference type="RefSeq" id="XP_013891948.1">
    <property type="nucleotide sequence ID" value="XM_014036494.1"/>
</dbReference>
<evidence type="ECO:0000256" key="2">
    <source>
        <dbReference type="ARBA" id="ARBA00022448"/>
    </source>
</evidence>
<evidence type="ECO:0000259" key="4">
    <source>
        <dbReference type="PROSITE" id="PS50166"/>
    </source>
</evidence>
<keyword evidence="2" id="KW-0813">Transport</keyword>
<dbReference type="OrthoDB" id="361693at2759"/>
<dbReference type="GO" id="GO:0005635">
    <property type="term" value="C:nuclear envelope"/>
    <property type="evidence" value="ECO:0007669"/>
    <property type="project" value="TreeGrafter"/>
</dbReference>
<dbReference type="AlphaFoldDB" id="A0A0D2KA56"/>
<protein>
    <submittedName>
        <fullName evidence="5">Importin-11</fullName>
    </submittedName>
</protein>
<name>A0A0D2KA56_9CHLO</name>
<dbReference type="Gene3D" id="1.25.10.10">
    <property type="entry name" value="Leucine-rich Repeat Variant"/>
    <property type="match status" value="1"/>
</dbReference>
<dbReference type="SUPFAM" id="SSF48371">
    <property type="entry name" value="ARM repeat"/>
    <property type="match status" value="1"/>
</dbReference>